<evidence type="ECO:0000313" key="3">
    <source>
        <dbReference type="Proteomes" id="UP000480178"/>
    </source>
</evidence>
<dbReference type="Proteomes" id="UP000480178">
    <property type="component" value="Chromosome"/>
</dbReference>
<dbReference type="EMBL" id="CP048222">
    <property type="protein sequence ID" value="QHT68249.1"/>
    <property type="molecule type" value="Genomic_DNA"/>
</dbReference>
<feature type="transmembrane region" description="Helical" evidence="1">
    <location>
        <begin position="218"/>
        <end position="240"/>
    </location>
</feature>
<keyword evidence="1" id="KW-0472">Membrane</keyword>
<feature type="transmembrane region" description="Helical" evidence="1">
    <location>
        <begin position="97"/>
        <end position="123"/>
    </location>
</feature>
<dbReference type="AlphaFoldDB" id="A0A6C0GJW5"/>
<evidence type="ECO:0000256" key="1">
    <source>
        <dbReference type="SAM" id="Phobius"/>
    </source>
</evidence>
<keyword evidence="1" id="KW-0812">Transmembrane</keyword>
<keyword evidence="1" id="KW-1133">Transmembrane helix</keyword>
<feature type="transmembrane region" description="Helical" evidence="1">
    <location>
        <begin position="261"/>
        <end position="284"/>
    </location>
</feature>
<feature type="transmembrane region" description="Helical" evidence="1">
    <location>
        <begin position="130"/>
        <end position="149"/>
    </location>
</feature>
<sequence length="371" mass="43632">MKASLYKVLLRTLAISYYQANAGFFFVVIVFAFGLLRPVEHIALITYMLYSPFLLGLLFLVWTLYTLKTVHYIKQAFEQPQHTFLYQFYLFPLPARLWYWLLIQVSLWQPVLLYQAFIIYVGFSTGQITPLYGMALFSIGTLAITVTLYNHWLAKPDPDKHYWAISQFIRNRFTMPYFFFYLGYLTNQHTTLLLLSKAFSCALLVGTVRLYAIEGYDAVILLLGMLFAASGNAIITYRCQEFEQNQLQFIKNMPFPVKKRFLSLMGIYFLLLIPEITICIRYLLFAASPWIILQIILFGLSLLIFYHSYLTKQQLDQETFIRHLFFIGIAVFLLILFRMNGWLFIGVSLSTAYYLYQKHYYSYELITLPEE</sequence>
<gene>
    <name evidence="2" type="ORF">GXP67_17175</name>
</gene>
<dbReference type="RefSeq" id="WP_162444264.1">
    <property type="nucleotide sequence ID" value="NZ_CP048222.1"/>
</dbReference>
<feature type="transmembrane region" description="Helical" evidence="1">
    <location>
        <begin position="15"/>
        <end position="36"/>
    </location>
</feature>
<organism evidence="2 3">
    <name type="scientific">Rhodocytophaga rosea</name>
    <dbReference type="NCBI Taxonomy" id="2704465"/>
    <lineage>
        <taxon>Bacteria</taxon>
        <taxon>Pseudomonadati</taxon>
        <taxon>Bacteroidota</taxon>
        <taxon>Cytophagia</taxon>
        <taxon>Cytophagales</taxon>
        <taxon>Rhodocytophagaceae</taxon>
        <taxon>Rhodocytophaga</taxon>
    </lineage>
</organism>
<name>A0A6C0GJW5_9BACT</name>
<reference evidence="2 3" key="1">
    <citation type="submission" date="2020-01" db="EMBL/GenBank/DDBJ databases">
        <authorList>
            <person name="Kim M.K."/>
        </authorList>
    </citation>
    <scope>NUCLEOTIDE SEQUENCE [LARGE SCALE GENOMIC DNA]</scope>
    <source>
        <strain evidence="2 3">172606-1</strain>
    </source>
</reference>
<feature type="transmembrane region" description="Helical" evidence="1">
    <location>
        <begin position="290"/>
        <end position="311"/>
    </location>
</feature>
<keyword evidence="3" id="KW-1185">Reference proteome</keyword>
<feature type="transmembrane region" description="Helical" evidence="1">
    <location>
        <begin position="323"/>
        <end position="356"/>
    </location>
</feature>
<dbReference type="KEGG" id="rhoz:GXP67_17175"/>
<accession>A0A6C0GJW5</accession>
<proteinExistence type="predicted"/>
<feature type="transmembrane region" description="Helical" evidence="1">
    <location>
        <begin position="43"/>
        <end position="65"/>
    </location>
</feature>
<protein>
    <submittedName>
        <fullName evidence="2">Uncharacterized protein</fullName>
    </submittedName>
</protein>
<evidence type="ECO:0000313" key="2">
    <source>
        <dbReference type="EMBL" id="QHT68249.1"/>
    </source>
</evidence>